<dbReference type="Proteomes" id="UP001168821">
    <property type="component" value="Unassembled WGS sequence"/>
</dbReference>
<gene>
    <name evidence="1" type="ORF">Zmor_022345</name>
</gene>
<comment type="caution">
    <text evidence="1">The sequence shown here is derived from an EMBL/GenBank/DDBJ whole genome shotgun (WGS) entry which is preliminary data.</text>
</comment>
<accession>A0AA38HWR9</accession>
<organism evidence="1 2">
    <name type="scientific">Zophobas morio</name>
    <dbReference type="NCBI Taxonomy" id="2755281"/>
    <lineage>
        <taxon>Eukaryota</taxon>
        <taxon>Metazoa</taxon>
        <taxon>Ecdysozoa</taxon>
        <taxon>Arthropoda</taxon>
        <taxon>Hexapoda</taxon>
        <taxon>Insecta</taxon>
        <taxon>Pterygota</taxon>
        <taxon>Neoptera</taxon>
        <taxon>Endopterygota</taxon>
        <taxon>Coleoptera</taxon>
        <taxon>Polyphaga</taxon>
        <taxon>Cucujiformia</taxon>
        <taxon>Tenebrionidae</taxon>
        <taxon>Zophobas</taxon>
    </lineage>
</organism>
<reference evidence="1" key="1">
    <citation type="journal article" date="2023" name="G3 (Bethesda)">
        <title>Whole genome assemblies of Zophobas morio and Tenebrio molitor.</title>
        <authorList>
            <person name="Kaur S."/>
            <person name="Stinson S.A."/>
            <person name="diCenzo G.C."/>
        </authorList>
    </citation>
    <scope>NUCLEOTIDE SEQUENCE</scope>
    <source>
        <strain evidence="1">QUZm001</strain>
    </source>
</reference>
<sequence>MPEGCQGSFHNLNAPTSFGSEQLTHKRNADYRAGLRKPVLFNFAPVSYTEERLFFHAENGRFCLLSEFIRSDTYGAKNEISVRWCEPGGVIF</sequence>
<keyword evidence="2" id="KW-1185">Reference proteome</keyword>
<name>A0AA38HWR9_9CUCU</name>
<dbReference type="AlphaFoldDB" id="A0AA38HWR9"/>
<protein>
    <submittedName>
        <fullName evidence="1">Uncharacterized protein</fullName>
    </submittedName>
</protein>
<proteinExistence type="predicted"/>
<evidence type="ECO:0000313" key="1">
    <source>
        <dbReference type="EMBL" id="KAJ3644627.1"/>
    </source>
</evidence>
<dbReference type="EMBL" id="JALNTZ010000007">
    <property type="protein sequence ID" value="KAJ3644627.1"/>
    <property type="molecule type" value="Genomic_DNA"/>
</dbReference>
<evidence type="ECO:0000313" key="2">
    <source>
        <dbReference type="Proteomes" id="UP001168821"/>
    </source>
</evidence>